<dbReference type="SUPFAM" id="SSF53067">
    <property type="entry name" value="Actin-like ATPase domain"/>
    <property type="match status" value="2"/>
</dbReference>
<evidence type="ECO:0000313" key="4">
    <source>
        <dbReference type="Proteomes" id="UP000297452"/>
    </source>
</evidence>
<reference evidence="3 4" key="1">
    <citation type="submission" date="2017-12" db="EMBL/GenBank/DDBJ databases">
        <title>Comparative genomics of Botrytis spp.</title>
        <authorList>
            <person name="Valero-Jimenez C.A."/>
            <person name="Tapia P."/>
            <person name="Veloso J."/>
            <person name="Silva-Moreno E."/>
            <person name="Staats M."/>
            <person name="Valdes J.H."/>
            <person name="Van Kan J.A.L."/>
        </authorList>
    </citation>
    <scope>NUCLEOTIDE SEQUENCE [LARGE SCALE GENOMIC DNA]</scope>
    <source>
        <strain evidence="3 4">MUCL2120</strain>
    </source>
</reference>
<dbReference type="GO" id="GO:0005524">
    <property type="term" value="F:ATP binding"/>
    <property type="evidence" value="ECO:0007669"/>
    <property type="project" value="UniProtKB-KW"/>
</dbReference>
<name>A0A4Z1HS33_9HELO</name>
<evidence type="ECO:0000256" key="1">
    <source>
        <dbReference type="ARBA" id="ARBA00022741"/>
    </source>
</evidence>
<protein>
    <submittedName>
        <fullName evidence="3">Uncharacterized protein</fullName>
    </submittedName>
</protein>
<dbReference type="Gene3D" id="3.30.420.40">
    <property type="match status" value="2"/>
</dbReference>
<dbReference type="InterPro" id="IPR013126">
    <property type="entry name" value="Hsp_70_fam"/>
</dbReference>
<evidence type="ECO:0000313" key="3">
    <source>
        <dbReference type="EMBL" id="TGO51695.1"/>
    </source>
</evidence>
<dbReference type="InterPro" id="IPR043129">
    <property type="entry name" value="ATPase_NBD"/>
</dbReference>
<dbReference type="AlphaFoldDB" id="A0A4Z1HS33"/>
<dbReference type="EMBL" id="PQXJ01000347">
    <property type="protein sequence ID" value="TGO51695.1"/>
    <property type="molecule type" value="Genomic_DNA"/>
</dbReference>
<proteinExistence type="predicted"/>
<dbReference type="STRING" id="278944.A0A4Z1HS33"/>
<evidence type="ECO:0000256" key="2">
    <source>
        <dbReference type="ARBA" id="ARBA00022840"/>
    </source>
</evidence>
<dbReference type="PANTHER" id="PTHR14187">
    <property type="entry name" value="ALPHA KINASE/ELONGATION FACTOR 2 KINASE"/>
    <property type="match status" value="1"/>
</dbReference>
<gene>
    <name evidence="3" type="ORF">BOTNAR_0347g00050</name>
</gene>
<dbReference type="Pfam" id="PF00012">
    <property type="entry name" value="HSP70"/>
    <property type="match status" value="1"/>
</dbReference>
<keyword evidence="2" id="KW-0067">ATP-binding</keyword>
<dbReference type="Proteomes" id="UP000297452">
    <property type="component" value="Unassembled WGS sequence"/>
</dbReference>
<dbReference type="GO" id="GO:0140662">
    <property type="term" value="F:ATP-dependent protein folding chaperone"/>
    <property type="evidence" value="ECO:0007669"/>
    <property type="project" value="InterPro"/>
</dbReference>
<keyword evidence="4" id="KW-1185">Reference proteome</keyword>
<keyword evidence="1" id="KW-0547">Nucleotide-binding</keyword>
<sequence>MTYQLSGNILGPNKAVATGLPPRHKIIVAIDYGTTFSGIIFGLSTMKTGDELNIVPLCSGHQTEVGRVPTRFAYARENASLTSDNWGFEVGPKMTSCSWTKLLLDKNAVFGEEDDIISKIVVDEGMMHLPSDRNCKNVCEDFLHALYVAFAGYAERTLGADSFRTSPIDCWISLPAIWSDEAKYATLNAARKAGFAKNPLDQIHTIAEPEAAAIATLRELAAPGTLNAVQRDDNVLICDCGGGTVDITTYTVTSVAPKLTFEELCVGTGGKCGSTYIDRHLHALLSDRFGNAFDSIPYSRKGPGSALMNNWDVLKRSFGRSMENAGTFELGPLYLDLPSSHQYDREENITFLSLEDMKSVFNPIVDRIINLVQKQVDQAKRQRKAKIHLLWVEWELRSISTADYRRGVLQMEKLSFYALSDREYLDATGGSTHLICKNSDLAVLRGAGIRALEELGPKILMMIGDVINERSFHSEGCSSPYSPGKAIKSTIELYSCEGDQQPDRTDDPRVKSVGKIPYSFPADFNFGMDSRSRFNQRLDKMVHEFHFQIQVIFGDRGANLKFRLAVGGRLVSDTTIEFPDH</sequence>
<dbReference type="PANTHER" id="PTHR14187:SF81">
    <property type="entry name" value="HSP70 FAMILY PROTEIN (AFU_ORTHOLOGUE AFUA_4G14040)"/>
    <property type="match status" value="1"/>
</dbReference>
<organism evidence="3 4">
    <name type="scientific">Botryotinia narcissicola</name>
    <dbReference type="NCBI Taxonomy" id="278944"/>
    <lineage>
        <taxon>Eukaryota</taxon>
        <taxon>Fungi</taxon>
        <taxon>Dikarya</taxon>
        <taxon>Ascomycota</taxon>
        <taxon>Pezizomycotina</taxon>
        <taxon>Leotiomycetes</taxon>
        <taxon>Helotiales</taxon>
        <taxon>Sclerotiniaceae</taxon>
        <taxon>Botryotinia</taxon>
    </lineage>
</organism>
<dbReference type="CDD" id="cd10170">
    <property type="entry name" value="ASKHA_NBD_HSP70"/>
    <property type="match status" value="1"/>
</dbReference>
<accession>A0A4Z1HS33</accession>
<dbReference type="Gene3D" id="3.90.640.10">
    <property type="entry name" value="Actin, Chain A, domain 4"/>
    <property type="match status" value="1"/>
</dbReference>
<dbReference type="OrthoDB" id="2963168at2759"/>
<comment type="caution">
    <text evidence="3">The sequence shown here is derived from an EMBL/GenBank/DDBJ whole genome shotgun (WGS) entry which is preliminary data.</text>
</comment>